<keyword evidence="2" id="KW-1133">Transmembrane helix</keyword>
<sequence>MKSKFADLKRKFKSESETTPCDETSTSTPATSTPLGGDTDEDLDMVEMAQEAGLDDTLKESDSIAAVRERLAFSCIPHTSCRTPGMLETLGTLCLQNVKLFVLSVALVGVYMSVYPLLVAFLLGSLFAMEIQSILDWIKETFYVWTDSNSRYLITSNPYFMTKPVPIFDKKSMKPLQPQKIEYE</sequence>
<name>A0A8S0REE7_OLEEU</name>
<feature type="compositionally biased region" description="Basic and acidic residues" evidence="1">
    <location>
        <begin position="1"/>
        <end position="16"/>
    </location>
</feature>
<evidence type="ECO:0000313" key="4">
    <source>
        <dbReference type="Proteomes" id="UP000594638"/>
    </source>
</evidence>
<accession>A0A8S0REE7</accession>
<dbReference type="EMBL" id="CACTIH010002780">
    <property type="protein sequence ID" value="CAA2977079.1"/>
    <property type="molecule type" value="Genomic_DNA"/>
</dbReference>
<keyword evidence="2" id="KW-0472">Membrane</keyword>
<feature type="transmembrane region" description="Helical" evidence="2">
    <location>
        <begin position="100"/>
        <end position="129"/>
    </location>
</feature>
<keyword evidence="4" id="KW-1185">Reference proteome</keyword>
<evidence type="ECO:0000256" key="2">
    <source>
        <dbReference type="SAM" id="Phobius"/>
    </source>
</evidence>
<protein>
    <submittedName>
        <fullName evidence="3">Uncharacterized protein</fullName>
    </submittedName>
</protein>
<feature type="compositionally biased region" description="Low complexity" evidence="1">
    <location>
        <begin position="24"/>
        <end position="34"/>
    </location>
</feature>
<feature type="non-terminal residue" evidence="3">
    <location>
        <position position="184"/>
    </location>
</feature>
<evidence type="ECO:0000256" key="1">
    <source>
        <dbReference type="SAM" id="MobiDB-lite"/>
    </source>
</evidence>
<proteinExistence type="predicted"/>
<keyword evidence="2" id="KW-0812">Transmembrane</keyword>
<reference evidence="3 4" key="1">
    <citation type="submission" date="2019-12" db="EMBL/GenBank/DDBJ databases">
        <authorList>
            <person name="Alioto T."/>
            <person name="Alioto T."/>
            <person name="Gomez Garrido J."/>
        </authorList>
    </citation>
    <scope>NUCLEOTIDE SEQUENCE [LARGE SCALE GENOMIC DNA]</scope>
</reference>
<dbReference type="Proteomes" id="UP000594638">
    <property type="component" value="Unassembled WGS sequence"/>
</dbReference>
<gene>
    <name evidence="3" type="ORF">OLEA9_A054947</name>
</gene>
<comment type="caution">
    <text evidence="3">The sequence shown here is derived from an EMBL/GenBank/DDBJ whole genome shotgun (WGS) entry which is preliminary data.</text>
</comment>
<feature type="region of interest" description="Disordered" evidence="1">
    <location>
        <begin position="1"/>
        <end position="41"/>
    </location>
</feature>
<organism evidence="3 4">
    <name type="scientific">Olea europaea subsp. europaea</name>
    <dbReference type="NCBI Taxonomy" id="158383"/>
    <lineage>
        <taxon>Eukaryota</taxon>
        <taxon>Viridiplantae</taxon>
        <taxon>Streptophyta</taxon>
        <taxon>Embryophyta</taxon>
        <taxon>Tracheophyta</taxon>
        <taxon>Spermatophyta</taxon>
        <taxon>Magnoliopsida</taxon>
        <taxon>eudicotyledons</taxon>
        <taxon>Gunneridae</taxon>
        <taxon>Pentapetalae</taxon>
        <taxon>asterids</taxon>
        <taxon>lamiids</taxon>
        <taxon>Lamiales</taxon>
        <taxon>Oleaceae</taxon>
        <taxon>Oleeae</taxon>
        <taxon>Olea</taxon>
    </lineage>
</organism>
<dbReference type="Gramene" id="OE9A054947T1">
    <property type="protein sequence ID" value="OE9A054947C1"/>
    <property type="gene ID" value="OE9A054947"/>
</dbReference>
<dbReference type="AlphaFoldDB" id="A0A8S0REE7"/>
<evidence type="ECO:0000313" key="3">
    <source>
        <dbReference type="EMBL" id="CAA2977079.1"/>
    </source>
</evidence>